<accession>A0AAV7JMW2</accession>
<evidence type="ECO:0000313" key="1">
    <source>
        <dbReference type="EMBL" id="KAI6650157.1"/>
    </source>
</evidence>
<gene>
    <name evidence="1" type="ORF">LOD99_6074</name>
</gene>
<dbReference type="EMBL" id="JAKMXF010000313">
    <property type="protein sequence ID" value="KAI6650157.1"/>
    <property type="molecule type" value="Genomic_DNA"/>
</dbReference>
<comment type="caution">
    <text evidence="1">The sequence shown here is derived from an EMBL/GenBank/DDBJ whole genome shotgun (WGS) entry which is preliminary data.</text>
</comment>
<protein>
    <submittedName>
        <fullName evidence="1">Uncharacterized protein</fullName>
    </submittedName>
</protein>
<evidence type="ECO:0000313" key="2">
    <source>
        <dbReference type="Proteomes" id="UP001165289"/>
    </source>
</evidence>
<dbReference type="Proteomes" id="UP001165289">
    <property type="component" value="Unassembled WGS sequence"/>
</dbReference>
<reference evidence="1 2" key="1">
    <citation type="journal article" date="2023" name="BMC Biol.">
        <title>The compact genome of the sponge Oopsacas minuta (Hexactinellida) is lacking key metazoan core genes.</title>
        <authorList>
            <person name="Santini S."/>
            <person name="Schenkelaars Q."/>
            <person name="Jourda C."/>
            <person name="Duchesne M."/>
            <person name="Belahbib H."/>
            <person name="Rocher C."/>
            <person name="Selva M."/>
            <person name="Riesgo A."/>
            <person name="Vervoort M."/>
            <person name="Leys S.P."/>
            <person name="Kodjabachian L."/>
            <person name="Le Bivic A."/>
            <person name="Borchiellini C."/>
            <person name="Claverie J.M."/>
            <person name="Renard E."/>
        </authorList>
    </citation>
    <scope>NUCLEOTIDE SEQUENCE [LARGE SCALE GENOMIC DNA]</scope>
    <source>
        <strain evidence="1">SPO-2</strain>
    </source>
</reference>
<sequence>MIGAETIYKCFRKAGVLDSAMEVVTRGLEENDEDSFLYSELLMQQRLIDKTTTSQENCTLDESLMGTTIFQCVCGLDNDSWDDNLLAQLGYDVQEIDEIDESDKEIELNDEFSPLKVQSIKEALNSLKKFDDFLKPRF</sequence>
<keyword evidence="2" id="KW-1185">Reference proteome</keyword>
<name>A0AAV7JMW2_9METZ</name>
<organism evidence="1 2">
    <name type="scientific">Oopsacas minuta</name>
    <dbReference type="NCBI Taxonomy" id="111878"/>
    <lineage>
        <taxon>Eukaryota</taxon>
        <taxon>Metazoa</taxon>
        <taxon>Porifera</taxon>
        <taxon>Hexactinellida</taxon>
        <taxon>Hexasterophora</taxon>
        <taxon>Lyssacinosida</taxon>
        <taxon>Leucopsacidae</taxon>
        <taxon>Oopsacas</taxon>
    </lineage>
</organism>
<dbReference type="AlphaFoldDB" id="A0AAV7JMW2"/>
<proteinExistence type="predicted"/>